<feature type="coiled-coil region" evidence="1">
    <location>
        <begin position="210"/>
        <end position="248"/>
    </location>
</feature>
<evidence type="ECO:0000313" key="3">
    <source>
        <dbReference type="EMBL" id="CAD8260631.1"/>
    </source>
</evidence>
<feature type="compositionally biased region" description="Polar residues" evidence="2">
    <location>
        <begin position="435"/>
        <end position="453"/>
    </location>
</feature>
<feature type="region of interest" description="Disordered" evidence="2">
    <location>
        <begin position="406"/>
        <end position="510"/>
    </location>
</feature>
<reference evidence="3" key="1">
    <citation type="submission" date="2021-01" db="EMBL/GenBank/DDBJ databases">
        <authorList>
            <person name="Corre E."/>
            <person name="Pelletier E."/>
            <person name="Niang G."/>
            <person name="Scheremetjew M."/>
            <person name="Finn R."/>
            <person name="Kale V."/>
            <person name="Holt S."/>
            <person name="Cochrane G."/>
            <person name="Meng A."/>
            <person name="Brown T."/>
            <person name="Cohen L."/>
        </authorList>
    </citation>
    <scope>NUCLEOTIDE SEQUENCE</scope>
    <source>
        <strain evidence="3">CCMP2078</strain>
    </source>
</reference>
<protein>
    <submittedName>
        <fullName evidence="3">Uncharacterized protein</fullName>
    </submittedName>
</protein>
<accession>A0A7R9UCR2</accession>
<name>A0A7R9UCR2_9STRA</name>
<proteinExistence type="predicted"/>
<sequence length="510" mass="57617">MAQEAAERAIKAREEAIMDRKKGEQKLKEALEAANREMLRIRSQERERHGLEVEKLSAGYDAERRRFAEAVAGEKERRQLAEERAHREIKQAQAEVQSSGDHLRRLKSDLESLQAKHAFLGEQHAKMLVENQELSTKVDQFELGALAREREAALEARRQESEKFQTGVQAAIEEGKLLAQQGFASRLRKAKLQAERDTREKVDAEWQEVVEGLKSDVHQLSNALKQQAAEHEGRMMTLQQKRDEREKDLHLRLADESKKLAVTQEALRNCDMARNVDHSEAEAKASQDRHALAETLAEVQRLRSSVGMALRQRDEERRVHAALEAEVEQLRMERRLENAELLELRTTLARIAAEKDHEGRSHVQAVARYEAVEASLQIARQEVAMLEQEIERITASRDQVQQTNRRLEKLVYGKQIQPGGPGSSRKDGPGRPRSASRQQDTPSRLNHSSISLPQPSPQRVGKPIALKASPAVRAAAQPRGKMGDGSGKRTPRGRGSLRDPSKRNRSASRA</sequence>
<evidence type="ECO:0000256" key="1">
    <source>
        <dbReference type="SAM" id="Coils"/>
    </source>
</evidence>
<feature type="coiled-coil region" evidence="1">
    <location>
        <begin position="13"/>
        <end position="47"/>
    </location>
</feature>
<evidence type="ECO:0000256" key="2">
    <source>
        <dbReference type="SAM" id="MobiDB-lite"/>
    </source>
</evidence>
<feature type="coiled-coil region" evidence="1">
    <location>
        <begin position="75"/>
        <end position="123"/>
    </location>
</feature>
<organism evidence="3">
    <name type="scientific">Pinguiococcus pyrenoidosus</name>
    <dbReference type="NCBI Taxonomy" id="172671"/>
    <lineage>
        <taxon>Eukaryota</taxon>
        <taxon>Sar</taxon>
        <taxon>Stramenopiles</taxon>
        <taxon>Ochrophyta</taxon>
        <taxon>Pinguiophyceae</taxon>
        <taxon>Pinguiochrysidales</taxon>
        <taxon>Pinguiochrysidaceae</taxon>
        <taxon>Pinguiococcus</taxon>
    </lineage>
</organism>
<gene>
    <name evidence="3" type="ORF">PPYR1160_LOCUS10133</name>
</gene>
<dbReference type="EMBL" id="HBEA01013336">
    <property type="protein sequence ID" value="CAD8260631.1"/>
    <property type="molecule type" value="Transcribed_RNA"/>
</dbReference>
<keyword evidence="1" id="KW-0175">Coiled coil</keyword>
<dbReference type="AlphaFoldDB" id="A0A7R9UCR2"/>